<dbReference type="Gene3D" id="3.90.1720.10">
    <property type="entry name" value="endopeptidase domain like (from Nostoc punctiforme)"/>
    <property type="match status" value="1"/>
</dbReference>
<gene>
    <name evidence="6" type="ORF">UFOPK4061_00532</name>
</gene>
<evidence type="ECO:0000256" key="3">
    <source>
        <dbReference type="ARBA" id="ARBA00022801"/>
    </source>
</evidence>
<dbReference type="Pfam" id="PF00877">
    <property type="entry name" value="NLPC_P60"/>
    <property type="match status" value="1"/>
</dbReference>
<dbReference type="SUPFAM" id="SSF54001">
    <property type="entry name" value="Cysteine proteinases"/>
    <property type="match status" value="1"/>
</dbReference>
<sequence>MHHVGMYIGNGKMVHAANPNEGVVITDVLGPWYNRYFTGVGRVLG</sequence>
<dbReference type="GO" id="GO:0006508">
    <property type="term" value="P:proteolysis"/>
    <property type="evidence" value="ECO:0007669"/>
    <property type="project" value="UniProtKB-KW"/>
</dbReference>
<protein>
    <submittedName>
        <fullName evidence="6">Unannotated protein</fullName>
    </submittedName>
</protein>
<evidence type="ECO:0000259" key="5">
    <source>
        <dbReference type="Pfam" id="PF00877"/>
    </source>
</evidence>
<keyword evidence="3" id="KW-0378">Hydrolase</keyword>
<reference evidence="6" key="1">
    <citation type="submission" date="2020-05" db="EMBL/GenBank/DDBJ databases">
        <authorList>
            <person name="Chiriac C."/>
            <person name="Salcher M."/>
            <person name="Ghai R."/>
            <person name="Kavagutti S V."/>
        </authorList>
    </citation>
    <scope>NUCLEOTIDE SEQUENCE</scope>
</reference>
<organism evidence="6">
    <name type="scientific">freshwater metagenome</name>
    <dbReference type="NCBI Taxonomy" id="449393"/>
    <lineage>
        <taxon>unclassified sequences</taxon>
        <taxon>metagenomes</taxon>
        <taxon>ecological metagenomes</taxon>
    </lineage>
</organism>
<dbReference type="GO" id="GO:0008234">
    <property type="term" value="F:cysteine-type peptidase activity"/>
    <property type="evidence" value="ECO:0007669"/>
    <property type="project" value="UniProtKB-KW"/>
</dbReference>
<evidence type="ECO:0000256" key="2">
    <source>
        <dbReference type="ARBA" id="ARBA00022670"/>
    </source>
</evidence>
<comment type="similarity">
    <text evidence="1">Belongs to the peptidase C40 family.</text>
</comment>
<evidence type="ECO:0000256" key="4">
    <source>
        <dbReference type="ARBA" id="ARBA00022807"/>
    </source>
</evidence>
<evidence type="ECO:0000256" key="1">
    <source>
        <dbReference type="ARBA" id="ARBA00007074"/>
    </source>
</evidence>
<feature type="domain" description="NlpC/P60" evidence="5">
    <location>
        <begin position="2"/>
        <end position="42"/>
    </location>
</feature>
<name>A0A6J7PR95_9ZZZZ</name>
<dbReference type="EMBL" id="CAFBPD010000076">
    <property type="protein sequence ID" value="CAB5004524.1"/>
    <property type="molecule type" value="Genomic_DNA"/>
</dbReference>
<dbReference type="InterPro" id="IPR038765">
    <property type="entry name" value="Papain-like_cys_pep_sf"/>
</dbReference>
<keyword evidence="4" id="KW-0788">Thiol protease</keyword>
<keyword evidence="2" id="KW-0645">Protease</keyword>
<dbReference type="InterPro" id="IPR000064">
    <property type="entry name" value="NLP_P60_dom"/>
</dbReference>
<evidence type="ECO:0000313" key="6">
    <source>
        <dbReference type="EMBL" id="CAB5004524.1"/>
    </source>
</evidence>
<dbReference type="AlphaFoldDB" id="A0A6J7PR95"/>
<proteinExistence type="inferred from homology"/>
<accession>A0A6J7PR95</accession>